<sequence>MGKVLLADREYIGTRWFDALHRAGIGFVIRLRKGNYQQQIELKGKTVGKLENKAKAQVSKLVWNKLTLQGHGYCYVLKAYRTRSGKLAFLRLITTLTPARAMESYGCRHRIESMFRHLKSNGFDLESLHVKKEYKVNLMMAP</sequence>
<evidence type="ECO:0000313" key="2">
    <source>
        <dbReference type="EMBL" id="GAA4439421.1"/>
    </source>
</evidence>
<protein>
    <recommendedName>
        <fullName evidence="1">Transposase IS4-like domain-containing protein</fullName>
    </recommendedName>
</protein>
<reference evidence="3" key="1">
    <citation type="journal article" date="2019" name="Int. J. Syst. Evol. Microbiol.">
        <title>The Global Catalogue of Microorganisms (GCM) 10K type strain sequencing project: providing services to taxonomists for standard genome sequencing and annotation.</title>
        <authorList>
            <consortium name="The Broad Institute Genomics Platform"/>
            <consortium name="The Broad Institute Genome Sequencing Center for Infectious Disease"/>
            <person name="Wu L."/>
            <person name="Ma J."/>
        </authorList>
    </citation>
    <scope>NUCLEOTIDE SEQUENCE [LARGE SCALE GENOMIC DNA]</scope>
    <source>
        <strain evidence="3">JCM 17926</strain>
    </source>
</reference>
<gene>
    <name evidence="2" type="ORF">GCM10023188_35740</name>
</gene>
<proteinExistence type="predicted"/>
<name>A0ABP8LZZ7_9BACT</name>
<organism evidence="2 3">
    <name type="scientific">Pontibacter saemangeumensis</name>
    <dbReference type="NCBI Taxonomy" id="1084525"/>
    <lineage>
        <taxon>Bacteria</taxon>
        <taxon>Pseudomonadati</taxon>
        <taxon>Bacteroidota</taxon>
        <taxon>Cytophagia</taxon>
        <taxon>Cytophagales</taxon>
        <taxon>Hymenobacteraceae</taxon>
        <taxon>Pontibacter</taxon>
    </lineage>
</organism>
<dbReference type="EMBL" id="BAABHC010000024">
    <property type="protein sequence ID" value="GAA4439421.1"/>
    <property type="molecule type" value="Genomic_DNA"/>
</dbReference>
<accession>A0ABP8LZZ7</accession>
<dbReference type="Proteomes" id="UP001500552">
    <property type="component" value="Unassembled WGS sequence"/>
</dbReference>
<keyword evidence="3" id="KW-1185">Reference proteome</keyword>
<dbReference type="Pfam" id="PF01609">
    <property type="entry name" value="DDE_Tnp_1"/>
    <property type="match status" value="1"/>
</dbReference>
<feature type="domain" description="Transposase IS4-like" evidence="1">
    <location>
        <begin position="2"/>
        <end position="138"/>
    </location>
</feature>
<dbReference type="InterPro" id="IPR002559">
    <property type="entry name" value="Transposase_11"/>
</dbReference>
<dbReference type="InterPro" id="IPR012337">
    <property type="entry name" value="RNaseH-like_sf"/>
</dbReference>
<evidence type="ECO:0000313" key="3">
    <source>
        <dbReference type="Proteomes" id="UP001500552"/>
    </source>
</evidence>
<evidence type="ECO:0000259" key="1">
    <source>
        <dbReference type="Pfam" id="PF01609"/>
    </source>
</evidence>
<comment type="caution">
    <text evidence="2">The sequence shown here is derived from an EMBL/GenBank/DDBJ whole genome shotgun (WGS) entry which is preliminary data.</text>
</comment>
<dbReference type="SUPFAM" id="SSF53098">
    <property type="entry name" value="Ribonuclease H-like"/>
    <property type="match status" value="1"/>
</dbReference>